<dbReference type="Gene3D" id="2.30.110.10">
    <property type="entry name" value="Electron Transport, Fmn-binding Protein, Chain A"/>
    <property type="match status" value="1"/>
</dbReference>
<proteinExistence type="predicted"/>
<sequence length="159" mass="17790">MRRKDKEIKNMTAIEAIIKRAQVCRLACVDDGKPYIVPLCFGYEAGTLYFHAAQAGRKLDILRKNPQVCFEFDIDQELVRGQNACDWGMNYRSIIGFGTASLLETPEAKKAALDCIMQHYDAPGPYEYSDASLARTLVIKVDIEQMTGKAAGYAVETEQ</sequence>
<reference evidence="1" key="1">
    <citation type="journal article" date="2015" name="PeerJ">
        <title>First genomic representation of candidate bacterial phylum KSB3 points to enhanced environmental sensing as a trigger of wastewater bulking.</title>
        <authorList>
            <person name="Sekiguchi Y."/>
            <person name="Ohashi A."/>
            <person name="Parks D.H."/>
            <person name="Yamauchi T."/>
            <person name="Tyson G.W."/>
            <person name="Hugenholtz P."/>
        </authorList>
    </citation>
    <scope>NUCLEOTIDE SEQUENCE [LARGE SCALE GENOMIC DNA]</scope>
</reference>
<name>A0A081C275_VECG1</name>
<dbReference type="PANTHER" id="PTHR34071">
    <property type="entry name" value="5-NITROIMIDAZOLE ANTIBIOTICS RESISTANCE PROTEIN, NIMA-FAMILY-RELATED PROTEIN-RELATED"/>
    <property type="match status" value="1"/>
</dbReference>
<evidence type="ECO:0000313" key="1">
    <source>
        <dbReference type="EMBL" id="GAK58680.1"/>
    </source>
</evidence>
<dbReference type="HOGENOM" id="CLU_067890_1_2_0"/>
<dbReference type="STRING" id="1499967.U27_05654"/>
<dbReference type="eggNOG" id="COG3467">
    <property type="taxonomic scope" value="Bacteria"/>
</dbReference>
<dbReference type="InterPro" id="IPR012349">
    <property type="entry name" value="Split_barrel_FMN-bd"/>
</dbReference>
<dbReference type="EMBL" id="DF820468">
    <property type="protein sequence ID" value="GAK58680.1"/>
    <property type="molecule type" value="Genomic_DNA"/>
</dbReference>
<protein>
    <submittedName>
        <fullName evidence="1">Pyridoxamine 5'-phosphate oxidase-related FMN-binding</fullName>
    </submittedName>
</protein>
<dbReference type="PANTHER" id="PTHR34071:SF2">
    <property type="entry name" value="FLAVIN-NUCLEOTIDE-BINDING PROTEIN"/>
    <property type="match status" value="1"/>
</dbReference>
<evidence type="ECO:0000313" key="2">
    <source>
        <dbReference type="Proteomes" id="UP000030661"/>
    </source>
</evidence>
<dbReference type="Proteomes" id="UP000030661">
    <property type="component" value="Unassembled WGS sequence"/>
</dbReference>
<keyword evidence="2" id="KW-1185">Reference proteome</keyword>
<accession>A0A081C275</accession>
<dbReference type="Pfam" id="PF12900">
    <property type="entry name" value="Pyridox_ox_2"/>
    <property type="match status" value="1"/>
</dbReference>
<dbReference type="AlphaFoldDB" id="A0A081C275"/>
<gene>
    <name evidence="1" type="ORF">U27_05654</name>
</gene>
<dbReference type="InterPro" id="IPR024747">
    <property type="entry name" value="Pyridox_Oxase-rel"/>
</dbReference>
<dbReference type="SUPFAM" id="SSF50475">
    <property type="entry name" value="FMN-binding split barrel"/>
    <property type="match status" value="1"/>
</dbReference>
<organism evidence="1">
    <name type="scientific">Vecturithrix granuli</name>
    <dbReference type="NCBI Taxonomy" id="1499967"/>
    <lineage>
        <taxon>Bacteria</taxon>
        <taxon>Candidatus Moduliflexota</taxon>
        <taxon>Candidatus Vecturitrichia</taxon>
        <taxon>Candidatus Vecturitrichales</taxon>
        <taxon>Candidatus Vecturitrichaceae</taxon>
        <taxon>Candidatus Vecturithrix</taxon>
    </lineage>
</organism>